<gene>
    <name evidence="4" type="ORF">Adt_32276</name>
</gene>
<feature type="region of interest" description="Disordered" evidence="2">
    <location>
        <begin position="115"/>
        <end position="168"/>
    </location>
</feature>
<dbReference type="PANTHER" id="PTHR36968">
    <property type="entry name" value="HOMEOBOX-DDT DOMAIN PROTEIN RLT2"/>
    <property type="match status" value="1"/>
</dbReference>
<keyword evidence="1" id="KW-0804">Transcription</keyword>
<feature type="compositionally biased region" description="Acidic residues" evidence="2">
    <location>
        <begin position="120"/>
        <end position="138"/>
    </location>
</feature>
<comment type="caution">
    <text evidence="4">The sequence shown here is derived from an EMBL/GenBank/DDBJ whole genome shotgun (WGS) entry which is preliminary data.</text>
</comment>
<organism evidence="4 5">
    <name type="scientific">Abeliophyllum distichum</name>
    <dbReference type="NCBI Taxonomy" id="126358"/>
    <lineage>
        <taxon>Eukaryota</taxon>
        <taxon>Viridiplantae</taxon>
        <taxon>Streptophyta</taxon>
        <taxon>Embryophyta</taxon>
        <taxon>Tracheophyta</taxon>
        <taxon>Spermatophyta</taxon>
        <taxon>Magnoliopsida</taxon>
        <taxon>eudicotyledons</taxon>
        <taxon>Gunneridae</taxon>
        <taxon>Pentapetalae</taxon>
        <taxon>asterids</taxon>
        <taxon>lamiids</taxon>
        <taxon>Lamiales</taxon>
        <taxon>Oleaceae</taxon>
        <taxon>Forsythieae</taxon>
        <taxon>Abeliophyllum</taxon>
    </lineage>
</organism>
<dbReference type="InterPro" id="IPR007759">
    <property type="entry name" value="Asxl_HARE-HTH"/>
</dbReference>
<evidence type="ECO:0000259" key="3">
    <source>
        <dbReference type="PROSITE" id="PS51913"/>
    </source>
</evidence>
<evidence type="ECO:0000313" key="5">
    <source>
        <dbReference type="Proteomes" id="UP001604336"/>
    </source>
</evidence>
<sequence length="191" mass="20943">MQEKGLGLQHRSRHRLTPEIVKFVAYHVLALEGSKGLNVIELADKIQKSGLRDLSTSKTPEASISVALSRDSILFERIASSTYCVRSVFRKDPADVESILAVAREKIQRYANGFLAGQNADEEERDDDSDSDVAESPEGDGLVTPSDANKNECNEVDSCSGNGKDNHPDAAALQNGIGSIYKKFHRFLVCY</sequence>
<keyword evidence="5" id="KW-1185">Reference proteome</keyword>
<dbReference type="EMBL" id="JBFOLK010000010">
    <property type="protein sequence ID" value="KAL2479310.1"/>
    <property type="molecule type" value="Genomic_DNA"/>
</dbReference>
<keyword evidence="4" id="KW-0238">DNA-binding</keyword>
<name>A0ABD1QSX3_9LAMI</name>
<dbReference type="Pfam" id="PF05066">
    <property type="entry name" value="HARE-HTH"/>
    <property type="match status" value="1"/>
</dbReference>
<dbReference type="GO" id="GO:0003677">
    <property type="term" value="F:DNA binding"/>
    <property type="evidence" value="ECO:0007669"/>
    <property type="project" value="UniProtKB-KW"/>
</dbReference>
<proteinExistence type="predicted"/>
<accession>A0ABD1QSX3</accession>
<dbReference type="Proteomes" id="UP001604336">
    <property type="component" value="Unassembled WGS sequence"/>
</dbReference>
<dbReference type="AlphaFoldDB" id="A0ABD1QSX3"/>
<protein>
    <submittedName>
        <fullName evidence="4">Homeobox-1</fullName>
    </submittedName>
</protein>
<dbReference type="PANTHER" id="PTHR36968:SF13">
    <property type="entry name" value="HOMEOBOX-DDT DOMAIN PROTEIN RLT1"/>
    <property type="match status" value="1"/>
</dbReference>
<reference evidence="5" key="1">
    <citation type="submission" date="2024-07" db="EMBL/GenBank/DDBJ databases">
        <title>Two chromosome-level genome assemblies of Korean endemic species Abeliophyllum distichum and Forsythia ovata (Oleaceae).</title>
        <authorList>
            <person name="Jang H."/>
        </authorList>
    </citation>
    <scope>NUCLEOTIDE SEQUENCE [LARGE SCALE GENOMIC DNA]</scope>
</reference>
<dbReference type="PROSITE" id="PS51913">
    <property type="entry name" value="HTH_HARE"/>
    <property type="match status" value="1"/>
</dbReference>
<evidence type="ECO:0000256" key="1">
    <source>
        <dbReference type="ARBA" id="ARBA00023163"/>
    </source>
</evidence>
<keyword evidence="4" id="KW-0371">Homeobox</keyword>
<dbReference type="InterPro" id="IPR044977">
    <property type="entry name" value="RLT1-3"/>
</dbReference>
<evidence type="ECO:0000313" key="4">
    <source>
        <dbReference type="EMBL" id="KAL2479310.1"/>
    </source>
</evidence>
<feature type="domain" description="HTH HARE-type" evidence="3">
    <location>
        <begin position="19"/>
        <end position="88"/>
    </location>
</feature>
<evidence type="ECO:0000256" key="2">
    <source>
        <dbReference type="SAM" id="MobiDB-lite"/>
    </source>
</evidence>